<dbReference type="Gene3D" id="3.10.580.10">
    <property type="entry name" value="CBS-domain"/>
    <property type="match status" value="1"/>
</dbReference>
<evidence type="ECO:0000256" key="1">
    <source>
        <dbReference type="ARBA" id="ARBA00023122"/>
    </source>
</evidence>
<evidence type="ECO:0000256" key="2">
    <source>
        <dbReference type="PROSITE-ProRule" id="PRU00703"/>
    </source>
</evidence>
<dbReference type="PROSITE" id="PS50914">
    <property type="entry name" value="BON"/>
    <property type="match status" value="1"/>
</dbReference>
<name>A0A318LQ46_9PSEU</name>
<comment type="caution">
    <text evidence="5">The sequence shown here is derived from an EMBL/GenBank/DDBJ whole genome shotgun (WGS) entry which is preliminary data.</text>
</comment>
<dbReference type="PANTHER" id="PTHR43080:SF29">
    <property type="entry name" value="OS02G0818000 PROTEIN"/>
    <property type="match status" value="1"/>
</dbReference>
<dbReference type="InterPro" id="IPR000644">
    <property type="entry name" value="CBS_dom"/>
</dbReference>
<dbReference type="InterPro" id="IPR051257">
    <property type="entry name" value="Diverse_CBS-Domain"/>
</dbReference>
<evidence type="ECO:0000313" key="5">
    <source>
        <dbReference type="EMBL" id="PXY36531.1"/>
    </source>
</evidence>
<dbReference type="InterPro" id="IPR046342">
    <property type="entry name" value="CBS_dom_sf"/>
</dbReference>
<feature type="domain" description="CBS" evidence="4">
    <location>
        <begin position="89"/>
        <end position="144"/>
    </location>
</feature>
<gene>
    <name evidence="5" type="ORF">BA062_14200</name>
</gene>
<dbReference type="CDD" id="cd04586">
    <property type="entry name" value="CBS_pair_BON_assoc"/>
    <property type="match status" value="1"/>
</dbReference>
<dbReference type="PANTHER" id="PTHR43080">
    <property type="entry name" value="CBS DOMAIN-CONTAINING PROTEIN CBSX3, MITOCHONDRIAL"/>
    <property type="match status" value="1"/>
</dbReference>
<evidence type="ECO:0000259" key="4">
    <source>
        <dbReference type="PROSITE" id="PS51371"/>
    </source>
</evidence>
<reference evidence="5 6" key="1">
    <citation type="submission" date="2016-07" db="EMBL/GenBank/DDBJ databases">
        <title>Draft genome sequence of Prauserella sp. YIM 121212, isolated from alkaline soil.</title>
        <authorList>
            <person name="Ruckert C."/>
            <person name="Albersmeier A."/>
            <person name="Jiang C.-L."/>
            <person name="Jiang Y."/>
            <person name="Kalinowski J."/>
            <person name="Schneider O."/>
            <person name="Winkler A."/>
            <person name="Zotchev S.B."/>
        </authorList>
    </citation>
    <scope>NUCLEOTIDE SEQUENCE [LARGE SCALE GENOMIC DNA]</scope>
    <source>
        <strain evidence="5 6">YIM 121212</strain>
    </source>
</reference>
<evidence type="ECO:0008006" key="7">
    <source>
        <dbReference type="Google" id="ProtNLM"/>
    </source>
</evidence>
<dbReference type="PROSITE" id="PS51371">
    <property type="entry name" value="CBS"/>
    <property type="match status" value="2"/>
</dbReference>
<dbReference type="Proteomes" id="UP000247892">
    <property type="component" value="Unassembled WGS sequence"/>
</dbReference>
<dbReference type="RefSeq" id="WP_110336545.1">
    <property type="nucleotide sequence ID" value="NZ_MASU01000005.1"/>
</dbReference>
<dbReference type="AlphaFoldDB" id="A0A318LQ46"/>
<dbReference type="Pfam" id="PF00571">
    <property type="entry name" value="CBS"/>
    <property type="match status" value="2"/>
</dbReference>
<dbReference type="Gene3D" id="3.30.1340.30">
    <property type="match status" value="1"/>
</dbReference>
<organism evidence="5 6">
    <name type="scientific">Prauserella flavalba</name>
    <dbReference type="NCBI Taxonomy" id="1477506"/>
    <lineage>
        <taxon>Bacteria</taxon>
        <taxon>Bacillati</taxon>
        <taxon>Actinomycetota</taxon>
        <taxon>Actinomycetes</taxon>
        <taxon>Pseudonocardiales</taxon>
        <taxon>Pseudonocardiaceae</taxon>
        <taxon>Prauserella</taxon>
    </lineage>
</organism>
<evidence type="ECO:0000259" key="3">
    <source>
        <dbReference type="PROSITE" id="PS50914"/>
    </source>
</evidence>
<dbReference type="InterPro" id="IPR007055">
    <property type="entry name" value="BON_dom"/>
</dbReference>
<dbReference type="PIRSF" id="PIRSF036990">
    <property type="entry name" value="UCP036990_CBS_BON"/>
    <property type="match status" value="1"/>
</dbReference>
<accession>A0A318LQ46</accession>
<dbReference type="Pfam" id="PF04972">
    <property type="entry name" value="BON"/>
    <property type="match status" value="1"/>
</dbReference>
<protein>
    <recommendedName>
        <fullName evidence="7">CBS domain-containing protein</fullName>
    </recommendedName>
</protein>
<feature type="domain" description="CBS" evidence="4">
    <location>
        <begin position="16"/>
        <end position="73"/>
    </location>
</feature>
<feature type="domain" description="BON" evidence="3">
    <location>
        <begin position="142"/>
        <end position="210"/>
    </location>
</feature>
<dbReference type="SUPFAM" id="SSF54631">
    <property type="entry name" value="CBS-domain pair"/>
    <property type="match status" value="1"/>
</dbReference>
<evidence type="ECO:0000313" key="6">
    <source>
        <dbReference type="Proteomes" id="UP000247892"/>
    </source>
</evidence>
<dbReference type="InterPro" id="IPR017080">
    <property type="entry name" value="UCP036990_CBS_BON"/>
</dbReference>
<proteinExistence type="predicted"/>
<dbReference type="OrthoDB" id="3626971at2"/>
<dbReference type="EMBL" id="MASU01000005">
    <property type="protein sequence ID" value="PXY36531.1"/>
    <property type="molecule type" value="Genomic_DNA"/>
</dbReference>
<dbReference type="SMART" id="SM00116">
    <property type="entry name" value="CBS"/>
    <property type="match status" value="2"/>
</dbReference>
<keyword evidence="6" id="KW-1185">Reference proteome</keyword>
<keyword evidence="1 2" id="KW-0129">CBS domain</keyword>
<sequence length="223" mass="24397">MTAAPAPAPATVRSVMTAKPYTVRPDAEFSEIAKLLAAKRISGVPVVDPDGRPVGVVTEADLLSRGDHPERRFRRRAPHGHARCARELMSAPVLAVDASDSVLTAARELSRTGVRRLCVVDGERLVGVLSRADLLRGFLRHDEEIRRDIVDDVFGLRLGVPAGSVGVAVERGVVTLLGQLPAKSDVELATTLTERVSGVVEVRNRLDYVWNDRQGREHRWIHL</sequence>